<reference evidence="1" key="2">
    <citation type="journal article" date="2022" name="Res Sq">
        <title>Comparative Genomics Reveals Insights into the Divergent Evolution of Astigmatic Mites and Household Pest Adaptations.</title>
        <authorList>
            <person name="Xiong Q."/>
            <person name="Wan A.T.-Y."/>
            <person name="Liu X.-Y."/>
            <person name="Fung C.S.-H."/>
            <person name="Xiao X."/>
            <person name="Malainual N."/>
            <person name="Hou J."/>
            <person name="Wang L."/>
            <person name="Wang M."/>
            <person name="Yang K."/>
            <person name="Cui Y."/>
            <person name="Leung E."/>
            <person name="Nong W."/>
            <person name="Shin S.-K."/>
            <person name="Au S."/>
            <person name="Jeong K.Y."/>
            <person name="Chew F.T."/>
            <person name="Hui J."/>
            <person name="Leung T.F."/>
            <person name="Tungtrongchitr A."/>
            <person name="Zhong N."/>
            <person name="Liu Z."/>
            <person name="Tsui S."/>
        </authorList>
    </citation>
    <scope>NUCLEOTIDE SEQUENCE</scope>
    <source>
        <strain evidence="1">Derf</strain>
        <tissue evidence="1">Whole organism</tissue>
    </source>
</reference>
<organism evidence="1 2">
    <name type="scientific">Dermatophagoides farinae</name>
    <name type="common">American house dust mite</name>
    <dbReference type="NCBI Taxonomy" id="6954"/>
    <lineage>
        <taxon>Eukaryota</taxon>
        <taxon>Metazoa</taxon>
        <taxon>Ecdysozoa</taxon>
        <taxon>Arthropoda</taxon>
        <taxon>Chelicerata</taxon>
        <taxon>Arachnida</taxon>
        <taxon>Acari</taxon>
        <taxon>Acariformes</taxon>
        <taxon>Sarcoptiformes</taxon>
        <taxon>Astigmata</taxon>
        <taxon>Psoroptidia</taxon>
        <taxon>Analgoidea</taxon>
        <taxon>Pyroglyphidae</taxon>
        <taxon>Dermatophagoidinae</taxon>
        <taxon>Dermatophagoides</taxon>
    </lineage>
</organism>
<keyword evidence="2" id="KW-1185">Reference proteome</keyword>
<protein>
    <submittedName>
        <fullName evidence="1">Uncharacterized protein</fullName>
    </submittedName>
</protein>
<proteinExistence type="predicted"/>
<name>A0A922HQ13_DERFA</name>
<accession>A0A922HQ13</accession>
<dbReference type="AlphaFoldDB" id="A0A922HQ13"/>
<sequence length="83" mass="9331">MVVNSTIDVVVVLTTIPLSHAPLANLMGPLAIRLDVCKQKEEILYNLDSKFDEFCRVSITSWLKRVLSTELRNSSIISRSNNL</sequence>
<dbReference type="EMBL" id="ASGP02000006">
    <property type="protein sequence ID" value="KAH9501624.1"/>
    <property type="molecule type" value="Genomic_DNA"/>
</dbReference>
<comment type="caution">
    <text evidence="1">The sequence shown here is derived from an EMBL/GenBank/DDBJ whole genome shotgun (WGS) entry which is preliminary data.</text>
</comment>
<reference evidence="1" key="1">
    <citation type="submission" date="2013-05" db="EMBL/GenBank/DDBJ databases">
        <authorList>
            <person name="Yim A.K.Y."/>
            <person name="Chan T.F."/>
            <person name="Ji K.M."/>
            <person name="Liu X.Y."/>
            <person name="Zhou J.W."/>
            <person name="Li R.Q."/>
            <person name="Yang K.Y."/>
            <person name="Li J."/>
            <person name="Li M."/>
            <person name="Law P.T.W."/>
            <person name="Wu Y.L."/>
            <person name="Cai Z.L."/>
            <person name="Qin H."/>
            <person name="Bao Y."/>
            <person name="Leung R.K.K."/>
            <person name="Ng P.K.S."/>
            <person name="Zou J."/>
            <person name="Zhong X.J."/>
            <person name="Ran P.X."/>
            <person name="Zhong N.S."/>
            <person name="Liu Z.G."/>
            <person name="Tsui S.K.W."/>
        </authorList>
    </citation>
    <scope>NUCLEOTIDE SEQUENCE</scope>
    <source>
        <strain evidence="1">Derf</strain>
        <tissue evidence="1">Whole organism</tissue>
    </source>
</reference>
<evidence type="ECO:0000313" key="2">
    <source>
        <dbReference type="Proteomes" id="UP000790347"/>
    </source>
</evidence>
<gene>
    <name evidence="1" type="ORF">DERF_012460</name>
</gene>
<dbReference type="Proteomes" id="UP000790347">
    <property type="component" value="Unassembled WGS sequence"/>
</dbReference>
<evidence type="ECO:0000313" key="1">
    <source>
        <dbReference type="EMBL" id="KAH9501624.1"/>
    </source>
</evidence>